<keyword evidence="2" id="KW-1185">Reference proteome</keyword>
<name>A0ABT4WYV8_9BACI</name>
<gene>
    <name evidence="1" type="ORF">PJ311_00675</name>
</gene>
<dbReference type="Proteomes" id="UP001211894">
    <property type="component" value="Unassembled WGS sequence"/>
</dbReference>
<accession>A0ABT4WYV8</accession>
<comment type="caution">
    <text evidence="1">The sequence shown here is derived from an EMBL/GenBank/DDBJ whole genome shotgun (WGS) entry which is preliminary data.</text>
</comment>
<proteinExistence type="predicted"/>
<sequence length="59" mass="6115">MKKELERLSGMIEESELEALAGNEDVSGGWTPAATVIIGITGLTMNATPCPTSACTKSC</sequence>
<evidence type="ECO:0000313" key="2">
    <source>
        <dbReference type="Proteomes" id="UP001211894"/>
    </source>
</evidence>
<protein>
    <submittedName>
        <fullName evidence="1">Class II lanthipeptide, LchA2/BrtA2 family</fullName>
    </submittedName>
</protein>
<dbReference type="EMBL" id="JAQKAB010000001">
    <property type="protein sequence ID" value="MDA7025118.1"/>
    <property type="molecule type" value="Genomic_DNA"/>
</dbReference>
<dbReference type="NCBIfam" id="NF038161">
    <property type="entry name" value="lant_II_LchA2"/>
    <property type="match status" value="1"/>
</dbReference>
<reference evidence="1 2" key="1">
    <citation type="submission" date="2023-01" db="EMBL/GenBank/DDBJ databases">
        <title>Bacillus changyiensis sp. nov., isolated from a coastal deposit.</title>
        <authorList>
            <person name="Xiao G."/>
            <person name="Lai Q."/>
            <person name="Hu Z."/>
            <person name="Shao Z."/>
        </authorList>
    </citation>
    <scope>NUCLEOTIDE SEQUENCE [LARGE SCALE GENOMIC DNA]</scope>
    <source>
        <strain evidence="1 2">CLL-7-23</strain>
    </source>
</reference>
<organism evidence="1 2">
    <name type="scientific">Bacillus changyiensis</name>
    <dbReference type="NCBI Taxonomy" id="3004103"/>
    <lineage>
        <taxon>Bacteria</taxon>
        <taxon>Bacillati</taxon>
        <taxon>Bacillota</taxon>
        <taxon>Bacilli</taxon>
        <taxon>Bacillales</taxon>
        <taxon>Bacillaceae</taxon>
        <taxon>Bacillus</taxon>
    </lineage>
</organism>
<dbReference type="RefSeq" id="WP_271338979.1">
    <property type="nucleotide sequence ID" value="NZ_JAQKAB010000001.1"/>
</dbReference>
<evidence type="ECO:0000313" key="1">
    <source>
        <dbReference type="EMBL" id="MDA7025118.1"/>
    </source>
</evidence>